<keyword evidence="4" id="KW-0479">Metal-binding</keyword>
<dbReference type="SFLD" id="SFLDG01017">
    <property type="entry name" value="Polyprenyl_Transferase_Like"/>
    <property type="match status" value="1"/>
</dbReference>
<dbReference type="InterPro" id="IPR000092">
    <property type="entry name" value="Polyprenyl_synt"/>
</dbReference>
<evidence type="ECO:0000256" key="4">
    <source>
        <dbReference type="ARBA" id="ARBA00022723"/>
    </source>
</evidence>
<evidence type="ECO:0000313" key="8">
    <source>
        <dbReference type="Proteomes" id="UP000060778"/>
    </source>
</evidence>
<organism evidence="7 8">
    <name type="scientific">Ignicoccus islandicus DSM 13165</name>
    <dbReference type="NCBI Taxonomy" id="940295"/>
    <lineage>
        <taxon>Archaea</taxon>
        <taxon>Thermoproteota</taxon>
        <taxon>Thermoprotei</taxon>
        <taxon>Desulfurococcales</taxon>
        <taxon>Desulfurococcaceae</taxon>
        <taxon>Ignicoccus</taxon>
    </lineage>
</organism>
<dbReference type="STRING" id="940295.EYM_07935"/>
<dbReference type="PATRIC" id="fig|940295.4.peg.1547"/>
<comment type="cofactor">
    <cofactor evidence="1">
        <name>Mg(2+)</name>
        <dbReference type="ChEBI" id="CHEBI:18420"/>
    </cofactor>
</comment>
<keyword evidence="3 6" id="KW-0808">Transferase</keyword>
<dbReference type="GO" id="GO:0004659">
    <property type="term" value="F:prenyltransferase activity"/>
    <property type="evidence" value="ECO:0007669"/>
    <property type="project" value="InterPro"/>
</dbReference>
<evidence type="ECO:0000256" key="5">
    <source>
        <dbReference type="ARBA" id="ARBA00022842"/>
    </source>
</evidence>
<dbReference type="PROSITE" id="PS00723">
    <property type="entry name" value="POLYPRENYL_SYNTHASE_1"/>
    <property type="match status" value="1"/>
</dbReference>
<dbReference type="GeneID" id="30680958"/>
<proteinExistence type="inferred from homology"/>
<dbReference type="InterPro" id="IPR008949">
    <property type="entry name" value="Isoprenoid_synthase_dom_sf"/>
</dbReference>
<dbReference type="InterPro" id="IPR033749">
    <property type="entry name" value="Polyprenyl_synt_CS"/>
</dbReference>
<dbReference type="PANTHER" id="PTHR12001">
    <property type="entry name" value="GERANYLGERANYL PYROPHOSPHATE SYNTHASE"/>
    <property type="match status" value="1"/>
</dbReference>
<dbReference type="KEGG" id="iis:EYM_07935"/>
<dbReference type="GO" id="GO:0008299">
    <property type="term" value="P:isoprenoid biosynthetic process"/>
    <property type="evidence" value="ECO:0007669"/>
    <property type="project" value="InterPro"/>
</dbReference>
<dbReference type="AlphaFoldDB" id="A0A0U3F3G9"/>
<evidence type="ECO:0000256" key="1">
    <source>
        <dbReference type="ARBA" id="ARBA00001946"/>
    </source>
</evidence>
<dbReference type="OrthoDB" id="26738at2157"/>
<dbReference type="RefSeq" id="WP_168050259.1">
    <property type="nucleotide sequence ID" value="NZ_CP006867.1"/>
</dbReference>
<dbReference type="EMBL" id="CP006867">
    <property type="protein sequence ID" value="ALU12085.1"/>
    <property type="molecule type" value="Genomic_DNA"/>
</dbReference>
<reference evidence="7 8" key="1">
    <citation type="submission" date="2013-11" db="EMBL/GenBank/DDBJ databases">
        <title>Comparative genomics of Ignicoccus.</title>
        <authorList>
            <person name="Podar M."/>
        </authorList>
    </citation>
    <scope>NUCLEOTIDE SEQUENCE [LARGE SCALE GENOMIC DNA]</scope>
    <source>
        <strain evidence="7 8">DSM 13165</strain>
    </source>
</reference>
<accession>A0A0U3F3G9</accession>
<dbReference type="PANTHER" id="PTHR12001:SF85">
    <property type="entry name" value="SHORT CHAIN ISOPRENYL DIPHOSPHATE SYNTHASE"/>
    <property type="match status" value="1"/>
</dbReference>
<evidence type="ECO:0000256" key="6">
    <source>
        <dbReference type="RuleBase" id="RU004466"/>
    </source>
</evidence>
<dbReference type="SFLD" id="SFLDS00005">
    <property type="entry name" value="Isoprenoid_Synthase_Type_I"/>
    <property type="match status" value="1"/>
</dbReference>
<evidence type="ECO:0000256" key="2">
    <source>
        <dbReference type="ARBA" id="ARBA00006706"/>
    </source>
</evidence>
<evidence type="ECO:0000256" key="3">
    <source>
        <dbReference type="ARBA" id="ARBA00022679"/>
    </source>
</evidence>
<sequence>MQGSPDILYKAAQHLPKAGGKRLRPALVILVSKALGGTLENAIYPALSIELMHNFTLVHDDIMDRDEKRRGIPTVHVIYGEPMAILAGDLLYAKSYEALLKSRLAPDILKKMTEVLTWAAVTLAEGQALDMTFEERWDVSEEEYMEMINKKTGSLFAASAMLGGLAANRADLQEQLKELGSKMGVAFQIRDDLLSLIGDESKTGKSKYNDLREGKKTLIVIKALERASSTQLETLKNILGKKDASLDELERAFRILEETGALEYAQRKAEELAERAISIVKSLPVVDEDARNILIELIEFGIKREY</sequence>
<comment type="similarity">
    <text evidence="2 6">Belongs to the FPP/GGPP synthase family.</text>
</comment>
<dbReference type="CDD" id="cd00685">
    <property type="entry name" value="Trans_IPPS_HT"/>
    <property type="match status" value="1"/>
</dbReference>
<dbReference type="Proteomes" id="UP000060778">
    <property type="component" value="Chromosome"/>
</dbReference>
<gene>
    <name evidence="7" type="ORF">EYM_07935</name>
</gene>
<name>A0A0U3F3G9_9CREN</name>
<protein>
    <submittedName>
        <fullName evidence="7">Geranylgeranyl pyrophosphate synthase</fullName>
    </submittedName>
</protein>
<keyword evidence="8" id="KW-1185">Reference proteome</keyword>
<dbReference type="SUPFAM" id="SSF48576">
    <property type="entry name" value="Terpenoid synthases"/>
    <property type="match status" value="1"/>
</dbReference>
<keyword evidence="5" id="KW-0460">Magnesium</keyword>
<dbReference type="Pfam" id="PF00348">
    <property type="entry name" value="polyprenyl_synt"/>
    <property type="match status" value="1"/>
</dbReference>
<dbReference type="Gene3D" id="1.10.600.10">
    <property type="entry name" value="Farnesyl Diphosphate Synthase"/>
    <property type="match status" value="1"/>
</dbReference>
<evidence type="ECO:0000313" key="7">
    <source>
        <dbReference type="EMBL" id="ALU12085.1"/>
    </source>
</evidence>
<dbReference type="GO" id="GO:0046872">
    <property type="term" value="F:metal ion binding"/>
    <property type="evidence" value="ECO:0007669"/>
    <property type="project" value="UniProtKB-KW"/>
</dbReference>